<comment type="caution">
    <text evidence="2">The sequence shown here is derived from an EMBL/GenBank/DDBJ whole genome shotgun (WGS) entry which is preliminary data.</text>
</comment>
<protein>
    <recommendedName>
        <fullName evidence="1">HTH cro/C1-type domain-containing protein</fullName>
    </recommendedName>
</protein>
<keyword evidence="3" id="KW-1185">Reference proteome</keyword>
<dbReference type="Gene3D" id="1.10.260.40">
    <property type="entry name" value="lambda repressor-like DNA-binding domains"/>
    <property type="match status" value="1"/>
</dbReference>
<dbReference type="Pfam" id="PF17765">
    <property type="entry name" value="MLTR_LBD"/>
    <property type="match status" value="1"/>
</dbReference>
<organism evidence="2 3">
    <name type="scientific">Streptomyces noursei</name>
    <name type="common">Streptomyces albulus</name>
    <dbReference type="NCBI Taxonomy" id="1971"/>
    <lineage>
        <taxon>Bacteria</taxon>
        <taxon>Bacillati</taxon>
        <taxon>Actinomycetota</taxon>
        <taxon>Actinomycetes</taxon>
        <taxon>Kitasatosporales</taxon>
        <taxon>Streptomycetaceae</taxon>
        <taxon>Streptomyces</taxon>
    </lineage>
</organism>
<evidence type="ECO:0000313" key="3">
    <source>
        <dbReference type="Proteomes" id="UP000236047"/>
    </source>
</evidence>
<dbReference type="AlphaFoldDB" id="A0A2N8PJU8"/>
<sequence length="283" mass="31062">MTTTQGGAPTRRRSELSAFLRSRRARLTPGDVGLPTSGRRRTPGLRREEVAALAGVGLTWYTWLEQGRRISVTASILEAVSTTLRLDATERGHLYRLAGHAPPDRHPDSGVAAADRADVPTEIVELIAEWQPNPAYVLDRYWRLLAGNAALRQVFGEVRAGHSCLDGFLPADGAGRVSPEWPALAPALVAEFRVEAARYGDDPEFARIVARLSQGSAEFARLWERQEVRDTAVGEKTVEHPVAGRLSFTRTVVQIADHPDLRVVLLAPRRGTDTRERLAALSV</sequence>
<proteinExistence type="predicted"/>
<reference evidence="3" key="1">
    <citation type="submission" date="2015-09" db="EMBL/GenBank/DDBJ databases">
        <authorList>
            <person name="Graham D.E."/>
            <person name="Mahan K.M."/>
            <person name="Klingeman D.M."/>
            <person name="Fida T."/>
            <person name="Giannone R.J."/>
            <person name="Hettich R.L."/>
            <person name="Parry R.J."/>
            <person name="Spain J.C."/>
        </authorList>
    </citation>
    <scope>NUCLEOTIDE SEQUENCE [LARGE SCALE GENOMIC DNA]</scope>
    <source>
        <strain evidence="3">JCM 4701</strain>
    </source>
</reference>
<dbReference type="InterPro" id="IPR010982">
    <property type="entry name" value="Lambda_DNA-bd_dom_sf"/>
</dbReference>
<dbReference type="CDD" id="cd00093">
    <property type="entry name" value="HTH_XRE"/>
    <property type="match status" value="1"/>
</dbReference>
<name>A0A2N8PJU8_STRNR</name>
<evidence type="ECO:0000259" key="1">
    <source>
        <dbReference type="SMART" id="SM00530"/>
    </source>
</evidence>
<dbReference type="SMART" id="SM00530">
    <property type="entry name" value="HTH_XRE"/>
    <property type="match status" value="1"/>
</dbReference>
<dbReference type="Proteomes" id="UP000236047">
    <property type="component" value="Unassembled WGS sequence"/>
</dbReference>
<dbReference type="Pfam" id="PF13560">
    <property type="entry name" value="HTH_31"/>
    <property type="match status" value="1"/>
</dbReference>
<dbReference type="EMBL" id="LJSN01000002">
    <property type="protein sequence ID" value="PNE41302.1"/>
    <property type="molecule type" value="Genomic_DNA"/>
</dbReference>
<dbReference type="RefSeq" id="WP_102923628.1">
    <property type="nucleotide sequence ID" value="NZ_LJSN01000002.1"/>
</dbReference>
<dbReference type="InterPro" id="IPR041413">
    <property type="entry name" value="MLTR_LBD"/>
</dbReference>
<dbReference type="Gene3D" id="3.30.450.180">
    <property type="match status" value="1"/>
</dbReference>
<dbReference type="InterPro" id="IPR001387">
    <property type="entry name" value="Cro/C1-type_HTH"/>
</dbReference>
<accession>A0A2N8PJU8</accession>
<dbReference type="PANTHER" id="PTHR35010:SF3">
    <property type="entry name" value="BLL4873 PROTEIN"/>
    <property type="match status" value="1"/>
</dbReference>
<feature type="domain" description="HTH cro/C1-type" evidence="1">
    <location>
        <begin position="19"/>
        <end position="91"/>
    </location>
</feature>
<evidence type="ECO:0000313" key="2">
    <source>
        <dbReference type="EMBL" id="PNE41302.1"/>
    </source>
</evidence>
<gene>
    <name evidence="2" type="ORF">AOB60_11510</name>
</gene>
<dbReference type="GO" id="GO:0003677">
    <property type="term" value="F:DNA binding"/>
    <property type="evidence" value="ECO:0007669"/>
    <property type="project" value="InterPro"/>
</dbReference>
<dbReference type="SUPFAM" id="SSF47413">
    <property type="entry name" value="lambda repressor-like DNA-binding domains"/>
    <property type="match status" value="1"/>
</dbReference>
<dbReference type="PANTHER" id="PTHR35010">
    <property type="entry name" value="BLL4672 PROTEIN-RELATED"/>
    <property type="match status" value="1"/>
</dbReference>